<dbReference type="EMBL" id="PP179312">
    <property type="protein sequence ID" value="XAI69704.1"/>
    <property type="molecule type" value="Genomic_DNA"/>
</dbReference>
<dbReference type="Pfam" id="PF09967">
    <property type="entry name" value="DUF2201"/>
    <property type="match status" value="1"/>
</dbReference>
<feature type="domain" description="Putative metallopeptidase" evidence="2">
    <location>
        <begin position="14"/>
        <end position="243"/>
    </location>
</feature>
<keyword evidence="3" id="KW-0378">Hydrolase</keyword>
<feature type="domain" description="VWA-like" evidence="1">
    <location>
        <begin position="255"/>
        <end position="377"/>
    </location>
</feature>
<name>A0AAU6W0S2_9VIRU</name>
<dbReference type="Pfam" id="PF13203">
    <property type="entry name" value="DUF2201_N"/>
    <property type="match status" value="1"/>
</dbReference>
<evidence type="ECO:0000313" key="3">
    <source>
        <dbReference type="EMBL" id="XAI69704.1"/>
    </source>
</evidence>
<keyword evidence="3" id="KW-0482">Metalloprotease</keyword>
<proteinExistence type="predicted"/>
<organism evidence="3">
    <name type="scientific">Pseudomonas phage Arace01</name>
    <dbReference type="NCBI Taxonomy" id="3138526"/>
    <lineage>
        <taxon>Viruses</taxon>
    </lineage>
</organism>
<gene>
    <name evidence="3" type="ORF">Arace01_00036</name>
</gene>
<evidence type="ECO:0000259" key="1">
    <source>
        <dbReference type="Pfam" id="PF09967"/>
    </source>
</evidence>
<keyword evidence="3" id="KW-0645">Protease</keyword>
<sequence length="379" mass="43449">MSTLIELDDYEMTRNLDKAKSKLFSGNNAAFFGSLLCSLDFIWVEDIPTACTDGAHLMWNPHWFNWLKPMTRVTVLMHEIWHVARLHIVTRGGRDPLIWNYACDIWINNQLESEGYSFEGVEDCWKDPHYIGWVEEDIYDDLIKSGRVPPPLGTWGLGDSDLEEEASQEDMQNTVNSVVRAVHQHKASGAGTLPGNTEIRVTRFLEPVVPWETVLLGFFHDLLEDGRTWARPNRRYTSMYLPSSFTDDGRLEHLCYYLDVSGSITRKDVIRFNSEVKHIWDVFRPQKLSLVLFDTDIRKVVEFSGDDQFDEVQVVAGGGTSFVCVREHMMKVQPTAAIIFTDLDCAPMQPLEHDIPTIWVATNGSRRSVPFGKLIHLRK</sequence>
<evidence type="ECO:0000259" key="2">
    <source>
        <dbReference type="Pfam" id="PF13203"/>
    </source>
</evidence>
<reference evidence="3" key="1">
    <citation type="journal article" date="2024" name="J. Gen. Virol.">
        <title>Novel phages of Pseudomonas syringae unveil numerous potential auxiliary metabolic genes.</title>
        <authorList>
            <person name="Feltin C."/>
            <person name="Garneau J.R."/>
            <person name="Morris C.E."/>
            <person name="Berard A."/>
            <person name="Torres-Barcelo C."/>
        </authorList>
    </citation>
    <scope>NUCLEOTIDE SEQUENCE</scope>
</reference>
<dbReference type="InterPro" id="IPR018698">
    <property type="entry name" value="VWA-like_dom"/>
</dbReference>
<dbReference type="PANTHER" id="PTHR38730">
    <property type="entry name" value="SLL7028 PROTEIN"/>
    <property type="match status" value="1"/>
</dbReference>
<protein>
    <submittedName>
        <fullName evidence="3">Metalloprotease</fullName>
    </submittedName>
</protein>
<accession>A0AAU6W0S2</accession>
<dbReference type="GO" id="GO:0008237">
    <property type="term" value="F:metallopeptidase activity"/>
    <property type="evidence" value="ECO:0007669"/>
    <property type="project" value="UniProtKB-KW"/>
</dbReference>
<dbReference type="InterPro" id="IPR025154">
    <property type="entry name" value="Put_metallopeptidase_dom"/>
</dbReference>
<dbReference type="PANTHER" id="PTHR38730:SF1">
    <property type="entry name" value="SLL7028 PROTEIN"/>
    <property type="match status" value="1"/>
</dbReference>